<dbReference type="Proteomes" id="UP000660680">
    <property type="component" value="Unassembled WGS sequence"/>
</dbReference>
<feature type="transmembrane region" description="Helical" evidence="1">
    <location>
        <begin position="29"/>
        <end position="51"/>
    </location>
</feature>
<proteinExistence type="predicted"/>
<protein>
    <recommendedName>
        <fullName evidence="4">DUF5134 domain-containing protein</fullName>
    </recommendedName>
</protein>
<dbReference type="Pfam" id="PF17197">
    <property type="entry name" value="DUF5134"/>
    <property type="match status" value="1"/>
</dbReference>
<evidence type="ECO:0008006" key="4">
    <source>
        <dbReference type="Google" id="ProtNLM"/>
    </source>
</evidence>
<feature type="transmembrane region" description="Helical" evidence="1">
    <location>
        <begin position="123"/>
        <end position="141"/>
    </location>
</feature>
<evidence type="ECO:0000256" key="1">
    <source>
        <dbReference type="SAM" id="Phobius"/>
    </source>
</evidence>
<accession>A0A918G7D9</accession>
<reference evidence="2" key="1">
    <citation type="journal article" date="2014" name="Int. J. Syst. Evol. Microbiol.">
        <title>Complete genome sequence of Corynebacterium casei LMG S-19264T (=DSM 44701T), isolated from a smear-ripened cheese.</title>
        <authorList>
            <consortium name="US DOE Joint Genome Institute (JGI-PGF)"/>
            <person name="Walter F."/>
            <person name="Albersmeier A."/>
            <person name="Kalinowski J."/>
            <person name="Ruckert C."/>
        </authorList>
    </citation>
    <scope>NUCLEOTIDE SEQUENCE</scope>
    <source>
        <strain evidence="2">JCM 3276</strain>
    </source>
</reference>
<evidence type="ECO:0000313" key="3">
    <source>
        <dbReference type="Proteomes" id="UP000660680"/>
    </source>
</evidence>
<dbReference type="AlphaFoldDB" id="A0A918G7D9"/>
<sequence>MRDAAALRDRLVALWRVTLARWDSSGVLILAWTGVAGFLAVGGYGVARLVAAASRPGYPGCHRAVDVAHVLMGVGMAVMASPVGGPLPMAAWQTAFVLITAWFLGAWAYRLRHPVDRVGWHGSALHHALGAAAMVYMLTAVPHSPSAMAAAWTPGPHTGRAALPLLGWALIAALVVTALPLLRAALRTPCARDILTCGRRAAWAQLAMSAGMAAMLATLL</sequence>
<keyword evidence="1" id="KW-0812">Transmembrane</keyword>
<organism evidence="2 3">
    <name type="scientific">Actinokineospora fastidiosa</name>
    <dbReference type="NCBI Taxonomy" id="1816"/>
    <lineage>
        <taxon>Bacteria</taxon>
        <taxon>Bacillati</taxon>
        <taxon>Actinomycetota</taxon>
        <taxon>Actinomycetes</taxon>
        <taxon>Pseudonocardiales</taxon>
        <taxon>Pseudonocardiaceae</taxon>
        <taxon>Actinokineospora</taxon>
    </lineage>
</organism>
<name>A0A918G7D9_9PSEU</name>
<keyword evidence="1" id="KW-1133">Transmembrane helix</keyword>
<feature type="transmembrane region" description="Helical" evidence="1">
    <location>
        <begin position="202"/>
        <end position="219"/>
    </location>
</feature>
<keyword evidence="3" id="KW-1185">Reference proteome</keyword>
<dbReference type="RefSeq" id="WP_189209283.1">
    <property type="nucleotide sequence ID" value="NZ_BMRB01000001.1"/>
</dbReference>
<feature type="transmembrane region" description="Helical" evidence="1">
    <location>
        <begin position="90"/>
        <end position="111"/>
    </location>
</feature>
<gene>
    <name evidence="2" type="ORF">GCM10010171_12580</name>
</gene>
<reference evidence="2" key="2">
    <citation type="submission" date="2020-09" db="EMBL/GenBank/DDBJ databases">
        <authorList>
            <person name="Sun Q."/>
            <person name="Ohkuma M."/>
        </authorList>
    </citation>
    <scope>NUCLEOTIDE SEQUENCE</scope>
    <source>
        <strain evidence="2">JCM 3276</strain>
    </source>
</reference>
<keyword evidence="1" id="KW-0472">Membrane</keyword>
<comment type="caution">
    <text evidence="2">The sequence shown here is derived from an EMBL/GenBank/DDBJ whole genome shotgun (WGS) entry which is preliminary data.</text>
</comment>
<evidence type="ECO:0000313" key="2">
    <source>
        <dbReference type="EMBL" id="GGS21365.1"/>
    </source>
</evidence>
<dbReference type="EMBL" id="BMRB01000001">
    <property type="protein sequence ID" value="GGS21365.1"/>
    <property type="molecule type" value="Genomic_DNA"/>
</dbReference>
<dbReference type="InterPro" id="IPR033458">
    <property type="entry name" value="DUF5134"/>
</dbReference>
<feature type="transmembrane region" description="Helical" evidence="1">
    <location>
        <begin position="161"/>
        <end position="182"/>
    </location>
</feature>